<dbReference type="SUPFAM" id="SSF48452">
    <property type="entry name" value="TPR-like"/>
    <property type="match status" value="1"/>
</dbReference>
<feature type="transmembrane region" description="Helical" evidence="1">
    <location>
        <begin position="294"/>
        <end position="327"/>
    </location>
</feature>
<dbReference type="InterPro" id="IPR052724">
    <property type="entry name" value="GT117_domain-containing"/>
</dbReference>
<dbReference type="Pfam" id="PF11028">
    <property type="entry name" value="TMEM260-like"/>
    <property type="match status" value="1"/>
</dbReference>
<organism evidence="2 3">
    <name type="scientific">Fermentimonas caenicola</name>
    <dbReference type="NCBI Taxonomy" id="1562970"/>
    <lineage>
        <taxon>Bacteria</taxon>
        <taxon>Pseudomonadati</taxon>
        <taxon>Bacteroidota</taxon>
        <taxon>Bacteroidia</taxon>
        <taxon>Bacteroidales</taxon>
        <taxon>Dysgonomonadaceae</taxon>
        <taxon>Fermentimonas</taxon>
    </lineage>
</organism>
<feature type="transmembrane region" description="Helical" evidence="1">
    <location>
        <begin position="614"/>
        <end position="638"/>
    </location>
</feature>
<dbReference type="PATRIC" id="fig|1562970.3.peg.741"/>
<reference evidence="2 3" key="1">
    <citation type="submission" date="2014-08" db="EMBL/GenBank/DDBJ databases">
        <authorList>
            <person name="Wibberg D."/>
        </authorList>
    </citation>
    <scope>NUCLEOTIDE SEQUENCE [LARGE SCALE GENOMIC DNA]</scope>
    <source>
        <strain evidence="3">ING2-E5B</strain>
    </source>
</reference>
<dbReference type="InterPro" id="IPR011990">
    <property type="entry name" value="TPR-like_helical_dom_sf"/>
</dbReference>
<dbReference type="OrthoDB" id="9807602at2"/>
<feature type="transmembrane region" description="Helical" evidence="1">
    <location>
        <begin position="580"/>
        <end position="602"/>
    </location>
</feature>
<keyword evidence="1" id="KW-1133">Transmembrane helix</keyword>
<dbReference type="PANTHER" id="PTHR16214">
    <property type="entry name" value="TRANSMEMBRANE PROTEIN 260"/>
    <property type="match status" value="1"/>
</dbReference>
<dbReference type="HOGENOM" id="CLU_005363_0_0_10"/>
<dbReference type="STRING" id="1562970.ING2E5B_0742"/>
<evidence type="ECO:0000256" key="1">
    <source>
        <dbReference type="SAM" id="Phobius"/>
    </source>
</evidence>
<gene>
    <name evidence="2" type="ORF">ING2E5B_0742</name>
</gene>
<dbReference type="KEGG" id="pbt:ING2E5B_0742"/>
<name>A0A098BXW8_9BACT</name>
<evidence type="ECO:0008006" key="4">
    <source>
        <dbReference type="Google" id="ProtNLM"/>
    </source>
</evidence>
<evidence type="ECO:0000313" key="3">
    <source>
        <dbReference type="Proteomes" id="UP000032417"/>
    </source>
</evidence>
<feature type="transmembrane region" description="Helical" evidence="1">
    <location>
        <begin position="219"/>
        <end position="238"/>
    </location>
</feature>
<feature type="transmembrane region" description="Helical" evidence="1">
    <location>
        <begin position="339"/>
        <end position="357"/>
    </location>
</feature>
<dbReference type="AlphaFoldDB" id="A0A098BXW8"/>
<accession>A0A098BXW8</accession>
<proteinExistence type="predicted"/>
<dbReference type="PANTHER" id="PTHR16214:SF3">
    <property type="entry name" value="TRANSMEMBRANE PROTEIN 260"/>
    <property type="match status" value="1"/>
</dbReference>
<feature type="transmembrane region" description="Helical" evidence="1">
    <location>
        <begin position="147"/>
        <end position="165"/>
    </location>
</feature>
<evidence type="ECO:0000313" key="2">
    <source>
        <dbReference type="EMBL" id="CEA15509.1"/>
    </source>
</evidence>
<feature type="transmembrane region" description="Helical" evidence="1">
    <location>
        <begin position="6"/>
        <end position="25"/>
    </location>
</feature>
<sequence>MSKYKLINNISGWVVFAIAATVYLLTIEPTASFWDCGEFITSAYKLEVGHPPGAPFFMLVGNFFTQLAKDPSQVAMMVNIMSALMSAFTILFLFWTITHLTRKLLQKSSDVVLNAGQTTAVIGSGIVGALVYTFSDTFWFSAVEGEVYAFSSMLTALVFWLILKWEDNADKPHSDKWLVLIAYVMGLSIGVHLLNLLCIPAIVLVYYFKKNEKANWKGALKALLVSFGLIIILMWGVIPGFTKIGGWFELLFVNSFGLPYNSGVLFYLLILVGAITMGLYYTISSSSNERNARIAFFATLALTGVLFISGSPWLWVILIATVAYIVFKSKKISMRFINLSISCFMVILVGFSAYALIPIRSSANPPLDLNSPEDIFSLGSYLNREQYGQTPLIHGTTYASKIARSADGTAIIEGERVSYKQVVKNSPDEKDRYEKTTSPIYKYTNTMLLPRMHSNPNNPAFQNHIMGYERWGGVTDQNKKPTFFQNLKFMFGYQFNYMYWRYFMWNFSGRQNDIQGDGGITAGNWITGISFIDEHVLGLGPQDDIAPDIVNNKGRNKYYMLPLILGIIGILYQLKLKERGMQSFIVVFLLFFMTGLAIILYLNQTFMEPRERDYAYAGSFYAFSIWIGMGVAGISLFLKKYIKNTRVATVVASIACLFVPIQMASQNWDDHDRSGRTLARDTGMNYLSSVGENAILFTNGDNDTYPLWYVQETEGFRTDVRVTNLSFLQTEWYIDQLLKPAYESEPLPIKWSRPRYSGDDGSAAFVISKEEIESVLRQSEIPSVSYGNYYDRNAFRDTISLKQTMENLRTGENSRPANPFNTGNTQVIPGDILYLDVDSSAVDWKNMAAKPTDKMLINLSGKQAVYRHELMVLELLTNLNDDNWSRPLYYATTITPSLYMNLQDHNFSLNGLAYQVVPGEPLNNGVNLEAAFDNMVNKFRWGGLENDPDIYMDQTSRRMLSTFRLYFTHLVDALVDAGENEKALTALDKITSMIPDSAVSYGTDGVIFARAYYKLGEYEKANELITEIHNRINANLNWFERLKPVQIANTMTDIIYNNVSPLMLVKNIYQQYDKEKYKLLTDDLLQRAQVYYMKGIPYVGDTILREITDSAVKGYYSVPSDDTIRRAEEEEIMQKAMGVMKQFNPRLLEQYSSSTQ</sequence>
<dbReference type="InterPro" id="IPR021280">
    <property type="entry name" value="TMEM260-like"/>
</dbReference>
<keyword evidence="3" id="KW-1185">Reference proteome</keyword>
<feature type="transmembrane region" description="Helical" evidence="1">
    <location>
        <begin position="258"/>
        <end position="282"/>
    </location>
</feature>
<dbReference type="EMBL" id="LN515532">
    <property type="protein sequence ID" value="CEA15509.1"/>
    <property type="molecule type" value="Genomic_DNA"/>
</dbReference>
<feature type="transmembrane region" description="Helical" evidence="1">
    <location>
        <begin position="74"/>
        <end position="95"/>
    </location>
</feature>
<dbReference type="Proteomes" id="UP000032417">
    <property type="component" value="Chromosome 1"/>
</dbReference>
<keyword evidence="1" id="KW-0472">Membrane</keyword>
<keyword evidence="1" id="KW-0812">Transmembrane</keyword>
<feature type="transmembrane region" description="Helical" evidence="1">
    <location>
        <begin position="558"/>
        <end position="574"/>
    </location>
</feature>
<feature type="transmembrane region" description="Helical" evidence="1">
    <location>
        <begin position="115"/>
        <end position="135"/>
    </location>
</feature>
<feature type="transmembrane region" description="Helical" evidence="1">
    <location>
        <begin position="177"/>
        <end position="207"/>
    </location>
</feature>
<protein>
    <recommendedName>
        <fullName evidence="4">DUF2723 domain-containing protein</fullName>
    </recommendedName>
</protein>